<dbReference type="EMBL" id="CP081303">
    <property type="protein sequence ID" value="QZE14815.1"/>
    <property type="molecule type" value="Genomic_DNA"/>
</dbReference>
<evidence type="ECO:0000313" key="2">
    <source>
        <dbReference type="Proteomes" id="UP000826212"/>
    </source>
</evidence>
<protein>
    <submittedName>
        <fullName evidence="1">Ferrous iron transport protein B</fullName>
    </submittedName>
</protein>
<sequence>MNLSELETSKKVYVKAVNGSKEIKQRLFEHGISRGTELVRVKSAPLKDPIEFKTGENHLFIRQQDLAYIEVSTTEIKETRQIETDVIETTRTLNRDPKKIKVALVGNPNCGKSTLFNNITKSRSKIANYNGATVEINRSEIIFQGVKITFLDLPGLYSLTPYSPEERASLDLLLEESPDILLNITNLNNLQKDLQLTTELQELEIPNIIVLNMFDEFEKNKGKIDYNILSSSLKSSVLSTTAKDAKTKEVVLKEIIKLQQEEEHHFTRPQYPQHIESQISEIKSKKHCSYYSALKKVEQTNQEDRILDEIKEQRKAYVNALLKKSKYILQDNTYNTTTSEKIDKVVTDRFLGIPFLIGILLLVFFATFSLGEYPTTLLEHFIEMLSGWVNTFMEDGVLKQFIQGALIQGIGAVVVFLPSILILFFFTTLLEDSGYMARAIFVIDRIMRKWGLQGNAFIPLLMGFGCNVPAIMATRTIRQRNERLRTMLVIPFMSCSARIPIFILFANALFPSHKSLIITILYLIGIIFGIVASKIMQKTALPSSTTPFIYELPPYRFPHWRNLTYQMWDKTYKFLQKIGSTILLGVIIIWTLSNITPRSEEGDWYDFQISQIKEAHHINLLEKSNYSHSEWKYMEKKYQLQLEAQKLVKSQYQLENSLLGTMGHFMVALMKPLGFDWKMSVSLLAGISAKEVIVSTMGFLYRIDTTQINNPLSKVISSSIKKNQQSNGRTILSGISFLLFVLLYFPCIGVLSTIKAETQSWRWAWFAIGYTTGLAYIVSLLVYQIGSLFV</sequence>
<reference evidence="1" key="1">
    <citation type="submission" date="2021-08" db="EMBL/GenBank/DDBJ databases">
        <title>Novel anaerobic bacterium isolated from sea squirt in East Sea, Republic of Korea.</title>
        <authorList>
            <person name="Nguyen T.H."/>
            <person name="Li Z."/>
            <person name="Lee Y.-J."/>
            <person name="Ko J."/>
            <person name="Kim S.-G."/>
        </authorList>
    </citation>
    <scope>NUCLEOTIDE SEQUENCE</scope>
    <source>
        <strain evidence="1">KCTC 25031</strain>
    </source>
</reference>
<name>A0AC61NGQ3_9BACT</name>
<proteinExistence type="predicted"/>
<dbReference type="Proteomes" id="UP000826212">
    <property type="component" value="Chromosome"/>
</dbReference>
<keyword evidence="2" id="KW-1185">Reference proteome</keyword>
<organism evidence="1 2">
    <name type="scientific">Halosquirtibacter laminarini</name>
    <dbReference type="NCBI Taxonomy" id="3374600"/>
    <lineage>
        <taxon>Bacteria</taxon>
        <taxon>Pseudomonadati</taxon>
        <taxon>Bacteroidota</taxon>
        <taxon>Bacteroidia</taxon>
        <taxon>Marinilabiliales</taxon>
        <taxon>Prolixibacteraceae</taxon>
        <taxon>Halosquirtibacter</taxon>
    </lineage>
</organism>
<accession>A0AC61NGQ3</accession>
<evidence type="ECO:0000313" key="1">
    <source>
        <dbReference type="EMBL" id="QZE14815.1"/>
    </source>
</evidence>
<gene>
    <name evidence="1" type="primary">feoB</name>
    <name evidence="1" type="ORF">K4L44_02840</name>
</gene>